<dbReference type="AlphaFoldDB" id="A0AAJ3HRT0"/>
<protein>
    <recommendedName>
        <fullName evidence="1">Knr4/Smi1-like domain-containing protein</fullName>
    </recommendedName>
</protein>
<dbReference type="EMBL" id="LXEV01000024">
    <property type="protein sequence ID" value="OAT46375.1"/>
    <property type="molecule type" value="Genomic_DNA"/>
</dbReference>
<dbReference type="Gene3D" id="3.40.1580.10">
    <property type="entry name" value="SMI1/KNR4-like"/>
    <property type="match status" value="1"/>
</dbReference>
<keyword evidence="3" id="KW-1185">Reference proteome</keyword>
<dbReference type="SUPFAM" id="SSF160631">
    <property type="entry name" value="SMI1/KNR4-like"/>
    <property type="match status" value="1"/>
</dbReference>
<reference evidence="2 3" key="1">
    <citation type="submission" date="2016-04" db="EMBL/GenBank/DDBJ databases">
        <title>ATOL: Assembling a taxonomically balanced genome-scale reconstruction of the evolutionary history of the Enterobacteriaceae.</title>
        <authorList>
            <person name="Plunkett G.III."/>
            <person name="Neeno-Eckwall E.C."/>
            <person name="Glasner J.D."/>
            <person name="Perna N.T."/>
        </authorList>
    </citation>
    <scope>NUCLEOTIDE SEQUENCE [LARGE SCALE GENOMIC DNA]</scope>
    <source>
        <strain evidence="2 3">ATCC 700826</strain>
    </source>
</reference>
<dbReference type="InterPro" id="IPR037883">
    <property type="entry name" value="Knr4/Smi1-like_sf"/>
</dbReference>
<evidence type="ECO:0000259" key="1">
    <source>
        <dbReference type="SMART" id="SM00860"/>
    </source>
</evidence>
<proteinExistence type="predicted"/>
<dbReference type="Pfam" id="PF09346">
    <property type="entry name" value="SMI1_KNR4"/>
    <property type="match status" value="1"/>
</dbReference>
<organism evidence="2 3">
    <name type="scientific">Proteus hauseri ATCC 700826</name>
    <dbReference type="NCBI Taxonomy" id="1354271"/>
    <lineage>
        <taxon>Bacteria</taxon>
        <taxon>Pseudomonadati</taxon>
        <taxon>Pseudomonadota</taxon>
        <taxon>Gammaproteobacteria</taxon>
        <taxon>Enterobacterales</taxon>
        <taxon>Morganellaceae</taxon>
        <taxon>Proteus</taxon>
    </lineage>
</organism>
<sequence length="173" mass="19884">MAIIYTTGLSNLEIKALESSYSISFPDDYKLFLAYYNGYRVSSPDYCDLPCNQVDDGFIAFDVLFGSKITNDNFCLEHINNEFLEEITHISNSFLIGEDPGGNFYLLITKGKQKGIYYWDRTGIHAEDKMQEYAYQSVDSYGNIYKIYNSFTDFFNEISIIVGDKEKVFSLVL</sequence>
<accession>A0AAJ3HRT0</accession>
<gene>
    <name evidence="2" type="ORF">M997_2252</name>
</gene>
<dbReference type="InterPro" id="IPR018958">
    <property type="entry name" value="Knr4/Smi1-like_dom"/>
</dbReference>
<name>A0AAJ3HRT0_PROHU</name>
<evidence type="ECO:0000313" key="2">
    <source>
        <dbReference type="EMBL" id="OAT46375.1"/>
    </source>
</evidence>
<evidence type="ECO:0000313" key="3">
    <source>
        <dbReference type="Proteomes" id="UP000078250"/>
    </source>
</evidence>
<dbReference type="Proteomes" id="UP000078250">
    <property type="component" value="Unassembled WGS sequence"/>
</dbReference>
<comment type="caution">
    <text evidence="2">The sequence shown here is derived from an EMBL/GenBank/DDBJ whole genome shotgun (WGS) entry which is preliminary data.</text>
</comment>
<feature type="domain" description="Knr4/Smi1-like" evidence="1">
    <location>
        <begin position="8"/>
        <end position="157"/>
    </location>
</feature>
<dbReference type="SMART" id="SM00860">
    <property type="entry name" value="SMI1_KNR4"/>
    <property type="match status" value="1"/>
</dbReference>
<dbReference type="RefSeq" id="WP_064720211.1">
    <property type="nucleotide sequence ID" value="NZ_LXEV01000024.1"/>
</dbReference>